<evidence type="ECO:0000313" key="2">
    <source>
        <dbReference type="EMBL" id="KAA6367855.1"/>
    </source>
</evidence>
<dbReference type="AlphaFoldDB" id="A0A5J4UE31"/>
<accession>A0A5J4UE31</accession>
<name>A0A5J4UE31_9EUKA</name>
<protein>
    <submittedName>
        <fullName evidence="2">Uncharacterized protein</fullName>
    </submittedName>
</protein>
<evidence type="ECO:0000313" key="3">
    <source>
        <dbReference type="Proteomes" id="UP000324800"/>
    </source>
</evidence>
<dbReference type="EMBL" id="SNRW01017908">
    <property type="protein sequence ID" value="KAA6367855.1"/>
    <property type="molecule type" value="Genomic_DNA"/>
</dbReference>
<reference evidence="2 3" key="1">
    <citation type="submission" date="2019-03" db="EMBL/GenBank/DDBJ databases">
        <title>Single cell metagenomics reveals metabolic interactions within the superorganism composed of flagellate Streblomastix strix and complex community of Bacteroidetes bacteria on its surface.</title>
        <authorList>
            <person name="Treitli S.C."/>
            <person name="Kolisko M."/>
            <person name="Husnik F."/>
            <person name="Keeling P."/>
            <person name="Hampl V."/>
        </authorList>
    </citation>
    <scope>NUCLEOTIDE SEQUENCE [LARGE SCALE GENOMIC DNA]</scope>
    <source>
        <strain evidence="2">ST1C</strain>
    </source>
</reference>
<sequence>MNVAKELPSAVTNDVIVVPMIPFDYSVLGLAEVMRPSAMKAKNDSWRIDNSTQKGGDTGIMNEFAN</sequence>
<organism evidence="2 3">
    <name type="scientific">Streblomastix strix</name>
    <dbReference type="NCBI Taxonomy" id="222440"/>
    <lineage>
        <taxon>Eukaryota</taxon>
        <taxon>Metamonada</taxon>
        <taxon>Preaxostyla</taxon>
        <taxon>Oxymonadida</taxon>
        <taxon>Streblomastigidae</taxon>
        <taxon>Streblomastix</taxon>
    </lineage>
</organism>
<feature type="region of interest" description="Disordered" evidence="1">
    <location>
        <begin position="47"/>
        <end position="66"/>
    </location>
</feature>
<evidence type="ECO:0000256" key="1">
    <source>
        <dbReference type="SAM" id="MobiDB-lite"/>
    </source>
</evidence>
<dbReference type="Proteomes" id="UP000324800">
    <property type="component" value="Unassembled WGS sequence"/>
</dbReference>
<comment type="caution">
    <text evidence="2">The sequence shown here is derived from an EMBL/GenBank/DDBJ whole genome shotgun (WGS) entry which is preliminary data.</text>
</comment>
<proteinExistence type="predicted"/>
<gene>
    <name evidence="2" type="ORF">EZS28_036618</name>
</gene>